<comment type="caution">
    <text evidence="2">The sequence shown here is derived from an EMBL/GenBank/DDBJ whole genome shotgun (WGS) entry which is preliminary data.</text>
</comment>
<dbReference type="Proteomes" id="UP000614350">
    <property type="component" value="Unassembled WGS sequence"/>
</dbReference>
<sequence length="185" mass="20162">MQPHRYCSRYGTLREPSDPLSGESIETRSPQGDLSWKEEKRRVLLASDFSHDTLHLAQEDQGGWPSLTGSPGLLVPFAAVAVADAALLPLEEFTGRWPADVYARWITSYGHQVVPEKRVSTLGHKRGARNDVAILSSPILAILPSFSSLSSEAHSYHPLCACSFASNLGLAQRRGESGIAVEKLP</sequence>
<dbReference type="AlphaFoldDB" id="A0A834JQB6"/>
<organism evidence="2 3">
    <name type="scientific">Vespula vulgaris</name>
    <name type="common">Yellow jacket</name>
    <name type="synonym">Wasp</name>
    <dbReference type="NCBI Taxonomy" id="7454"/>
    <lineage>
        <taxon>Eukaryota</taxon>
        <taxon>Metazoa</taxon>
        <taxon>Ecdysozoa</taxon>
        <taxon>Arthropoda</taxon>
        <taxon>Hexapoda</taxon>
        <taxon>Insecta</taxon>
        <taxon>Pterygota</taxon>
        <taxon>Neoptera</taxon>
        <taxon>Endopterygota</taxon>
        <taxon>Hymenoptera</taxon>
        <taxon>Apocrita</taxon>
        <taxon>Aculeata</taxon>
        <taxon>Vespoidea</taxon>
        <taxon>Vespidae</taxon>
        <taxon>Vespinae</taxon>
        <taxon>Vespula</taxon>
    </lineage>
</organism>
<keyword evidence="3" id="KW-1185">Reference proteome</keyword>
<reference evidence="2" key="1">
    <citation type="journal article" date="2020" name="G3 (Bethesda)">
        <title>High-Quality Assemblies for Three Invasive Social Wasps from the &lt;i&gt;Vespula&lt;/i&gt; Genus.</title>
        <authorList>
            <person name="Harrop T.W.R."/>
            <person name="Guhlin J."/>
            <person name="McLaughlin G.M."/>
            <person name="Permina E."/>
            <person name="Stockwell P."/>
            <person name="Gilligan J."/>
            <person name="Le Lec M.F."/>
            <person name="Gruber M.A.M."/>
            <person name="Quinn O."/>
            <person name="Lovegrove M."/>
            <person name="Duncan E.J."/>
            <person name="Remnant E.J."/>
            <person name="Van Eeckhoven J."/>
            <person name="Graham B."/>
            <person name="Knapp R.A."/>
            <person name="Langford K.W."/>
            <person name="Kronenberg Z."/>
            <person name="Press M.O."/>
            <person name="Eacker S.M."/>
            <person name="Wilson-Rankin E.E."/>
            <person name="Purcell J."/>
            <person name="Lester P.J."/>
            <person name="Dearden P.K."/>
        </authorList>
    </citation>
    <scope>NUCLEOTIDE SEQUENCE</scope>
    <source>
        <strain evidence="2">Marl-1</strain>
    </source>
</reference>
<gene>
    <name evidence="2" type="ORF">HZH66_008422</name>
</gene>
<name>A0A834JQB6_VESVU</name>
<protein>
    <submittedName>
        <fullName evidence="2">Uncharacterized protein</fullName>
    </submittedName>
</protein>
<evidence type="ECO:0000256" key="1">
    <source>
        <dbReference type="SAM" id="MobiDB-lite"/>
    </source>
</evidence>
<evidence type="ECO:0000313" key="2">
    <source>
        <dbReference type="EMBL" id="KAF7392589.1"/>
    </source>
</evidence>
<dbReference type="EMBL" id="JACSEA010000009">
    <property type="protein sequence ID" value="KAF7392589.1"/>
    <property type="molecule type" value="Genomic_DNA"/>
</dbReference>
<proteinExistence type="predicted"/>
<feature type="region of interest" description="Disordered" evidence="1">
    <location>
        <begin position="1"/>
        <end position="33"/>
    </location>
</feature>
<evidence type="ECO:0000313" key="3">
    <source>
        <dbReference type="Proteomes" id="UP000614350"/>
    </source>
</evidence>
<accession>A0A834JQB6</accession>